<organism evidence="5 6">
    <name type="scientific">Ancylobacter vacuolatus</name>
    <dbReference type="NCBI Taxonomy" id="223389"/>
    <lineage>
        <taxon>Bacteria</taxon>
        <taxon>Pseudomonadati</taxon>
        <taxon>Pseudomonadota</taxon>
        <taxon>Alphaproteobacteria</taxon>
        <taxon>Hyphomicrobiales</taxon>
        <taxon>Xanthobacteraceae</taxon>
        <taxon>Ancylobacter</taxon>
    </lineage>
</organism>
<feature type="compositionally biased region" description="Low complexity" evidence="2">
    <location>
        <begin position="49"/>
        <end position="70"/>
    </location>
</feature>
<protein>
    <submittedName>
        <fullName evidence="5">Outer membrane autotransporter protein</fullName>
    </submittedName>
</protein>
<reference evidence="5 6" key="1">
    <citation type="submission" date="2023-07" db="EMBL/GenBank/DDBJ databases">
        <title>Genomic Encyclopedia of Type Strains, Phase IV (KMG-IV): sequencing the most valuable type-strain genomes for metagenomic binning, comparative biology and taxonomic classification.</title>
        <authorList>
            <person name="Goeker M."/>
        </authorList>
    </citation>
    <scope>NUCLEOTIDE SEQUENCE [LARGE SCALE GENOMIC DNA]</scope>
    <source>
        <strain evidence="5 6">DSM 1277</strain>
    </source>
</reference>
<dbReference type="RefSeq" id="WP_307058534.1">
    <property type="nucleotide sequence ID" value="NZ_JAUSUH010000002.1"/>
</dbReference>
<evidence type="ECO:0000256" key="1">
    <source>
        <dbReference type="ARBA" id="ARBA00022729"/>
    </source>
</evidence>
<evidence type="ECO:0000313" key="6">
    <source>
        <dbReference type="Proteomes" id="UP001238467"/>
    </source>
</evidence>
<feature type="domain" description="Autotransporter" evidence="4">
    <location>
        <begin position="1028"/>
        <end position="1286"/>
    </location>
</feature>
<feature type="region of interest" description="Disordered" evidence="2">
    <location>
        <begin position="93"/>
        <end position="116"/>
    </location>
</feature>
<dbReference type="InterPro" id="IPR036709">
    <property type="entry name" value="Autotransporte_beta_dom_sf"/>
</dbReference>
<dbReference type="Proteomes" id="UP001238467">
    <property type="component" value="Unassembled WGS sequence"/>
</dbReference>
<dbReference type="InterPro" id="IPR013425">
    <property type="entry name" value="Autotrns_rpt"/>
</dbReference>
<keyword evidence="6" id="KW-1185">Reference proteome</keyword>
<name>A0ABU0DEG5_9HYPH</name>
<dbReference type="InterPro" id="IPR006315">
    <property type="entry name" value="OM_autotransptr_brl_dom"/>
</dbReference>
<feature type="signal peptide" evidence="3">
    <location>
        <begin position="1"/>
        <end position="31"/>
    </location>
</feature>
<feature type="compositionally biased region" description="Low complexity" evidence="2">
    <location>
        <begin position="102"/>
        <end position="113"/>
    </location>
</feature>
<accession>A0ABU0DEG5</accession>
<dbReference type="Pfam" id="PF03797">
    <property type="entry name" value="Autotransporter"/>
    <property type="match status" value="1"/>
</dbReference>
<evidence type="ECO:0000256" key="3">
    <source>
        <dbReference type="SAM" id="SignalP"/>
    </source>
</evidence>
<dbReference type="EMBL" id="JAUSUH010000002">
    <property type="protein sequence ID" value="MDQ0346819.1"/>
    <property type="molecule type" value="Genomic_DNA"/>
</dbReference>
<feature type="chain" id="PRO_5045762863" evidence="3">
    <location>
        <begin position="32"/>
        <end position="1286"/>
    </location>
</feature>
<dbReference type="InterPro" id="IPR011050">
    <property type="entry name" value="Pectin_lyase_fold/virulence"/>
</dbReference>
<sequence length="1286" mass="122205">MLLPLPKVSSRALRRLLLASAAVMVAGSAQALDLTMPGRGGTGGGDIAGGAANPSSNGTGIAGTSGSTGSESGGGGGGGASGGAGGNGGNSGGAGGAGGATAGASGAAGSSGSTAGGGGGGAHGYAGAVSGVTDSTLTFTGGAGGAGAAGGVGGGGGGGGYGGSVASGAGSSTIGADFVGGAGGAGGSGNPAGSGGGGGAGLTILTTDAGADVTFGSTASATGGAGGAGGGNGSVGGTGGAGLVLSSSSVDPTTVTIEGTVTAGTGGSAIGEPSVGGQGGMGIYILTFQQAGLLTVNVNSALVGGTGGTVSSGATITGGEGGIGIFAGNVDSTPGLAIINVNANVTGGTGGVANSFGTSGAGGTGIGALNSLITVASGVTVSGGAGGVGTGNVADGAGGVGIGGSNVWVVLEGTATVQGGLGGDGVTRTAALSFGNGVNTLELRADANGNLPTFLGDVSHSSGTDTLALGGTNDKTIDATTLTGYADGFDALAKTGTSTWTLTGDFSSSSLAWTINEGTLSISADNNLGASSAGVTLNGGTLLTTQSISTTREFTVGLKGGTLSVAAATTLTLDSSIFGSGALTKDGAGTLTLTAGNKGYTGAVTVSAGTLAVSGAGRLTSASGVTLGKATLDISGTNNGDALKSLNSTEATSRVVLGTKDLTIQVNGSSSSFAGVISGEGGLVITGSNGTVTLSGDNTYSGTTSISGYAMIGAGGTTGSVAGKIDLSGSGTLTFSRSDTYTITNNIKGAAGTALGFMGGGTFTYAGLVPESDIFEGFVTVGNATLKLTGSEFATASSVEAYEGGIIAGNGTVNALIIHDGGTAAPGNSPGTLNATTVSFEAGSTYQVDVTPSGAHDLIIASGTATIDSGATVEVVAQPGRYEVDTKYAILTANGGVTGNFGSVTENYAFLDAALEKDETNIYLLLHYTGVDFATYALTKNQFTTATAAQTLGAGSAVFDALVQQTATSAPGAFNALSGEAYASVGSVIQQQSVYLRDAVGARLMQSLTAPGVSPLAYGPGPVKAQLAEGYTPTLWLEGYGGWGDTYSNGNAATISNSIGGFLMGADVAVVDNARAGLFAGYSQSDFDVTGRSSSGSMDNVDIGLYAGAQFANIALRGGAAYTWHDVSMSRSVVFPGFFDATEGDFTTGTTQVFGEVGYDMEVGSFAFEPFAGLAYVNVSGASFAETGGAAALSVSTGGMDTVYSTLGLRAATTVQLGGKTLTPHATLGWQHAFGDTSQVSTMQFFGGATPFSVTGVPIAEDALLLEAGLTYALSDTASLGASYTG</sequence>
<evidence type="ECO:0000313" key="5">
    <source>
        <dbReference type="EMBL" id="MDQ0346819.1"/>
    </source>
</evidence>
<feature type="region of interest" description="Disordered" evidence="2">
    <location>
        <begin position="43"/>
        <end position="81"/>
    </location>
</feature>
<feature type="compositionally biased region" description="Gly residues" evidence="2">
    <location>
        <begin position="71"/>
        <end position="81"/>
    </location>
</feature>
<dbReference type="SUPFAM" id="SSF51126">
    <property type="entry name" value="Pectin lyase-like"/>
    <property type="match status" value="1"/>
</dbReference>
<dbReference type="SUPFAM" id="SSF103515">
    <property type="entry name" value="Autotransporter"/>
    <property type="match status" value="1"/>
</dbReference>
<proteinExistence type="predicted"/>
<evidence type="ECO:0000256" key="2">
    <source>
        <dbReference type="SAM" id="MobiDB-lite"/>
    </source>
</evidence>
<evidence type="ECO:0000259" key="4">
    <source>
        <dbReference type="PROSITE" id="PS51208"/>
    </source>
</evidence>
<dbReference type="InterPro" id="IPR005546">
    <property type="entry name" value="Autotransporte_beta"/>
</dbReference>
<dbReference type="PROSITE" id="PS51208">
    <property type="entry name" value="AUTOTRANSPORTER"/>
    <property type="match status" value="1"/>
</dbReference>
<keyword evidence="1 3" id="KW-0732">Signal</keyword>
<gene>
    <name evidence="5" type="ORF">J2S76_001236</name>
</gene>
<dbReference type="Pfam" id="PF12951">
    <property type="entry name" value="PATR"/>
    <property type="match status" value="3"/>
</dbReference>
<comment type="caution">
    <text evidence="5">The sequence shown here is derived from an EMBL/GenBank/DDBJ whole genome shotgun (WGS) entry which is preliminary data.</text>
</comment>
<dbReference type="NCBIfam" id="TIGR01414">
    <property type="entry name" value="autotrans_barl"/>
    <property type="match status" value="1"/>
</dbReference>
<dbReference type="SMART" id="SM00869">
    <property type="entry name" value="Autotransporter"/>
    <property type="match status" value="1"/>
</dbReference>
<dbReference type="Gene3D" id="2.40.128.130">
    <property type="entry name" value="Autotransporter beta-domain"/>
    <property type="match status" value="1"/>
</dbReference>